<evidence type="ECO:0000256" key="1">
    <source>
        <dbReference type="SAM" id="Phobius"/>
    </source>
</evidence>
<sequence>MTAVKCAGIPNWIHASHMKKVACPLDHEKALLRAPTTVKQVSATEPENKPREPEIEQELVEDGSITPTTTLTALEKFKLDEKYLHDYTNAQGELSSNVFYRLLRTRTMETLTREENATFFIPDEPDDEYNLKLVHMFSAVLGPLTKPSINLQTAFLSKAPSHYVTAVYVTVALIAIDLSVLRRRRLLSDYKAVSGAFIHFVVNRSPEMQRPNSR</sequence>
<evidence type="ECO:0000313" key="3">
    <source>
        <dbReference type="Proteomes" id="UP001066276"/>
    </source>
</evidence>
<organism evidence="2 3">
    <name type="scientific">Pleurodeles waltl</name>
    <name type="common">Iberian ribbed newt</name>
    <dbReference type="NCBI Taxonomy" id="8319"/>
    <lineage>
        <taxon>Eukaryota</taxon>
        <taxon>Metazoa</taxon>
        <taxon>Chordata</taxon>
        <taxon>Craniata</taxon>
        <taxon>Vertebrata</taxon>
        <taxon>Euteleostomi</taxon>
        <taxon>Amphibia</taxon>
        <taxon>Batrachia</taxon>
        <taxon>Caudata</taxon>
        <taxon>Salamandroidea</taxon>
        <taxon>Salamandridae</taxon>
        <taxon>Pleurodelinae</taxon>
        <taxon>Pleurodeles</taxon>
    </lineage>
</organism>
<evidence type="ECO:0000313" key="2">
    <source>
        <dbReference type="EMBL" id="KAJ1135124.1"/>
    </source>
</evidence>
<comment type="caution">
    <text evidence="2">The sequence shown here is derived from an EMBL/GenBank/DDBJ whole genome shotgun (WGS) entry which is preliminary data.</text>
</comment>
<proteinExistence type="predicted"/>
<name>A0AAV7Q7G8_PLEWA</name>
<dbReference type="AlphaFoldDB" id="A0AAV7Q7G8"/>
<protein>
    <submittedName>
        <fullName evidence="2">Uncharacterized protein</fullName>
    </submittedName>
</protein>
<keyword evidence="1" id="KW-0472">Membrane</keyword>
<keyword evidence="1" id="KW-1133">Transmembrane helix</keyword>
<gene>
    <name evidence="2" type="ORF">NDU88_001569</name>
</gene>
<reference evidence="2" key="1">
    <citation type="journal article" date="2022" name="bioRxiv">
        <title>Sequencing and chromosome-scale assembly of the giantPleurodeles waltlgenome.</title>
        <authorList>
            <person name="Brown T."/>
            <person name="Elewa A."/>
            <person name="Iarovenko S."/>
            <person name="Subramanian E."/>
            <person name="Araus A.J."/>
            <person name="Petzold A."/>
            <person name="Susuki M."/>
            <person name="Suzuki K.-i.T."/>
            <person name="Hayashi T."/>
            <person name="Toyoda A."/>
            <person name="Oliveira C."/>
            <person name="Osipova E."/>
            <person name="Leigh N.D."/>
            <person name="Simon A."/>
            <person name="Yun M.H."/>
        </authorList>
    </citation>
    <scope>NUCLEOTIDE SEQUENCE</scope>
    <source>
        <strain evidence="2">20211129_DDA</strain>
        <tissue evidence="2">Liver</tissue>
    </source>
</reference>
<dbReference type="Proteomes" id="UP001066276">
    <property type="component" value="Chromosome 6"/>
</dbReference>
<feature type="transmembrane region" description="Helical" evidence="1">
    <location>
        <begin position="163"/>
        <end position="181"/>
    </location>
</feature>
<keyword evidence="1" id="KW-0812">Transmembrane</keyword>
<keyword evidence="3" id="KW-1185">Reference proteome</keyword>
<dbReference type="EMBL" id="JANPWB010000010">
    <property type="protein sequence ID" value="KAJ1135124.1"/>
    <property type="molecule type" value="Genomic_DNA"/>
</dbReference>
<accession>A0AAV7Q7G8</accession>